<dbReference type="PANTHER" id="PTHR33112">
    <property type="entry name" value="DOMAIN PROTEIN, PUTATIVE-RELATED"/>
    <property type="match status" value="1"/>
</dbReference>
<dbReference type="Pfam" id="PF06985">
    <property type="entry name" value="HET"/>
    <property type="match status" value="1"/>
</dbReference>
<organism evidence="3 4">
    <name type="scientific">Dactylonectria estremocensis</name>
    <dbReference type="NCBI Taxonomy" id="1079267"/>
    <lineage>
        <taxon>Eukaryota</taxon>
        <taxon>Fungi</taxon>
        <taxon>Dikarya</taxon>
        <taxon>Ascomycota</taxon>
        <taxon>Pezizomycotina</taxon>
        <taxon>Sordariomycetes</taxon>
        <taxon>Hypocreomycetidae</taxon>
        <taxon>Hypocreales</taxon>
        <taxon>Nectriaceae</taxon>
        <taxon>Dactylonectria</taxon>
    </lineage>
</organism>
<evidence type="ECO:0000259" key="2">
    <source>
        <dbReference type="Pfam" id="PF06985"/>
    </source>
</evidence>
<feature type="region of interest" description="Disordered" evidence="1">
    <location>
        <begin position="392"/>
        <end position="462"/>
    </location>
</feature>
<comment type="caution">
    <text evidence="3">The sequence shown here is derived from an EMBL/GenBank/DDBJ whole genome shotgun (WGS) entry which is preliminary data.</text>
</comment>
<evidence type="ECO:0000313" key="4">
    <source>
        <dbReference type="Proteomes" id="UP000717696"/>
    </source>
</evidence>
<evidence type="ECO:0000256" key="1">
    <source>
        <dbReference type="SAM" id="MobiDB-lite"/>
    </source>
</evidence>
<proteinExistence type="predicted"/>
<gene>
    <name evidence="3" type="ORF">B0J13DRAFT_292602</name>
</gene>
<dbReference type="OrthoDB" id="5238734at2759"/>
<protein>
    <submittedName>
        <fullName evidence="3">Heterokaryon incompatibility protein-domain-containing protein</fullName>
    </submittedName>
</protein>
<dbReference type="PANTHER" id="PTHR33112:SF8">
    <property type="entry name" value="HETEROKARYON INCOMPATIBILITY DOMAIN-CONTAINING PROTEIN"/>
    <property type="match status" value="1"/>
</dbReference>
<dbReference type="Proteomes" id="UP000717696">
    <property type="component" value="Unassembled WGS sequence"/>
</dbReference>
<feature type="domain" description="Heterokaryon incompatibility" evidence="2">
    <location>
        <begin position="202"/>
        <end position="350"/>
    </location>
</feature>
<dbReference type="InterPro" id="IPR010730">
    <property type="entry name" value="HET"/>
</dbReference>
<keyword evidence="4" id="KW-1185">Reference proteome</keyword>
<accession>A0A9P9D005</accession>
<feature type="compositionally biased region" description="Basic and acidic residues" evidence="1">
    <location>
        <begin position="411"/>
        <end position="425"/>
    </location>
</feature>
<dbReference type="EMBL" id="JAGMUU010000065">
    <property type="protein sequence ID" value="KAH7110203.1"/>
    <property type="molecule type" value="Genomic_DNA"/>
</dbReference>
<feature type="compositionally biased region" description="Low complexity" evidence="1">
    <location>
        <begin position="394"/>
        <end position="410"/>
    </location>
</feature>
<reference evidence="3" key="1">
    <citation type="journal article" date="2021" name="Nat. Commun.">
        <title>Genetic determinants of endophytism in the Arabidopsis root mycobiome.</title>
        <authorList>
            <person name="Mesny F."/>
            <person name="Miyauchi S."/>
            <person name="Thiergart T."/>
            <person name="Pickel B."/>
            <person name="Atanasova L."/>
            <person name="Karlsson M."/>
            <person name="Huettel B."/>
            <person name="Barry K.W."/>
            <person name="Haridas S."/>
            <person name="Chen C."/>
            <person name="Bauer D."/>
            <person name="Andreopoulos W."/>
            <person name="Pangilinan J."/>
            <person name="LaButti K."/>
            <person name="Riley R."/>
            <person name="Lipzen A."/>
            <person name="Clum A."/>
            <person name="Drula E."/>
            <person name="Henrissat B."/>
            <person name="Kohler A."/>
            <person name="Grigoriev I.V."/>
            <person name="Martin F.M."/>
            <person name="Hacquard S."/>
        </authorList>
    </citation>
    <scope>NUCLEOTIDE SEQUENCE</scope>
    <source>
        <strain evidence="3">MPI-CAGE-AT-0021</strain>
    </source>
</reference>
<dbReference type="AlphaFoldDB" id="A0A9P9D005"/>
<evidence type="ECO:0000313" key="3">
    <source>
        <dbReference type="EMBL" id="KAH7110203.1"/>
    </source>
</evidence>
<sequence>MVAENRVMGVPESLWTRPVSCEVCRDLEQELLGINIGGLQQAKANLIDSSSRGCKFCITILDGTCMFFPGWRDSESKEGEPGFFKLSGGFQRPLTISLGSESDMTVPTDSQGHGIVKLEFYSVPGDSVSCKAFGNALHVPKPLPECRHLIPTWMRRCLMNHDGCGRSQRPVLPTRVIDLDAGGDDWSHYALVEPEGEQRDNYVCLSYCWGGPQAFKTTKVTLPRMKQRISWDELPFLFQNAVHTTKELGFRYLWIDCLCIVQDDSDDWARESGSMASIYGEASLVLASATARSPEDGFYHLHPPEAGPFLIQLRQGGDRAPETVYVRRALDHGDQNYRYPLTERAWTFQEAWLARRVVEFRYDEIFYKCRSATWCCCSDPDDKLLSVPSNMAESSMAGSGTVTTTTAAELSKAEASKAEASKAEASKAGPSTATSTPGTASHNEPSSAETGTTATTSNQTPDNKVELASATTKMKGFGLGPQGTALDIYSRWTNIVEQYSARRLTKDSDKLPALSGIARRFRDATGAYYLAGLWGESLIYGLCWFSDRGHRRRPSEPRGPSWSWVAIEGPVRFPRPCSVRSLYETGQSSEAVLMGTLETVEARVLSAGCKTTTSDPTGAVGEGFIEMSGFVAVGTYMYREGTVKHTPYLCCRSGKHGVEAGAMEAFYADFRASDPEPEQIPQDGDALFLLKIGLVGWPPEPPAKFRALVLRRARSCPSCCERVGFVESSDHNEIDWFEDAQRCTIRII</sequence>
<feature type="compositionally biased region" description="Low complexity" evidence="1">
    <location>
        <begin position="426"/>
        <end position="441"/>
    </location>
</feature>
<feature type="compositionally biased region" description="Low complexity" evidence="1">
    <location>
        <begin position="450"/>
        <end position="460"/>
    </location>
</feature>
<name>A0A9P9D005_9HYPO</name>